<feature type="region of interest" description="Disordered" evidence="1">
    <location>
        <begin position="76"/>
        <end position="101"/>
    </location>
</feature>
<proteinExistence type="predicted"/>
<evidence type="ECO:0000313" key="3">
    <source>
        <dbReference type="Proteomes" id="UP001139308"/>
    </source>
</evidence>
<feature type="compositionally biased region" description="Low complexity" evidence="1">
    <location>
        <begin position="10"/>
        <end position="20"/>
    </location>
</feature>
<gene>
    <name evidence="2" type="ORF">L5014_28600</name>
</gene>
<name>A0A9X1UI04_9BURK</name>
<evidence type="ECO:0000313" key="2">
    <source>
        <dbReference type="EMBL" id="MCG5077259.1"/>
    </source>
</evidence>
<organism evidence="2 3">
    <name type="scientific">Paraburkholderia tagetis</name>
    <dbReference type="NCBI Taxonomy" id="2913261"/>
    <lineage>
        <taxon>Bacteria</taxon>
        <taxon>Pseudomonadati</taxon>
        <taxon>Pseudomonadota</taxon>
        <taxon>Betaproteobacteria</taxon>
        <taxon>Burkholderiales</taxon>
        <taxon>Burkholderiaceae</taxon>
        <taxon>Paraburkholderia</taxon>
    </lineage>
</organism>
<protein>
    <submittedName>
        <fullName evidence="2">Uncharacterized protein</fullName>
    </submittedName>
</protein>
<feature type="region of interest" description="Disordered" evidence="1">
    <location>
        <begin position="1"/>
        <end position="21"/>
    </location>
</feature>
<evidence type="ECO:0000256" key="1">
    <source>
        <dbReference type="SAM" id="MobiDB-lite"/>
    </source>
</evidence>
<dbReference type="Proteomes" id="UP001139308">
    <property type="component" value="Unassembled WGS sequence"/>
</dbReference>
<dbReference type="RefSeq" id="WP_238467162.1">
    <property type="nucleotide sequence ID" value="NZ_JAKLJA010000033.1"/>
</dbReference>
<keyword evidence="3" id="KW-1185">Reference proteome</keyword>
<accession>A0A9X1UI04</accession>
<sequence length="130" mass="14320">MNHTSKVFHASRGSASAAREAGVKHHAQRFLRRVAGDLRLRTGEHEIVTEPAQRGHGCRVTLRTNRLMLEVADTPGRGSQTVSFRTRRGRKDLSGGGDNAVSQEQLASREGYEAFLGALRLTNGLDSERR</sequence>
<dbReference type="AlphaFoldDB" id="A0A9X1UI04"/>
<comment type="caution">
    <text evidence="2">The sequence shown here is derived from an EMBL/GenBank/DDBJ whole genome shotgun (WGS) entry which is preliminary data.</text>
</comment>
<reference evidence="2" key="1">
    <citation type="submission" date="2022-01" db="EMBL/GenBank/DDBJ databases">
        <title>Genome sequence and assembly of Parabukholderia sp. RG36.</title>
        <authorList>
            <person name="Chhetri G."/>
        </authorList>
    </citation>
    <scope>NUCLEOTIDE SEQUENCE</scope>
    <source>
        <strain evidence="2">RG36</strain>
    </source>
</reference>
<dbReference type="EMBL" id="JAKLJA010000033">
    <property type="protein sequence ID" value="MCG5077259.1"/>
    <property type="molecule type" value="Genomic_DNA"/>
</dbReference>